<dbReference type="SUPFAM" id="SSF109998">
    <property type="entry name" value="Triger factor/SurA peptide-binding domain-like"/>
    <property type="match status" value="1"/>
</dbReference>
<dbReference type="InterPro" id="IPR037041">
    <property type="entry name" value="Trigger_fac_C_sf"/>
</dbReference>
<dbReference type="Gene3D" id="1.10.3120.10">
    <property type="entry name" value="Trigger factor, C-terminal domain"/>
    <property type="match status" value="1"/>
</dbReference>
<proteinExistence type="predicted"/>
<accession>A0ABM5P969</accession>
<name>A0ABM5P969_DEHRP</name>
<protein>
    <recommendedName>
        <fullName evidence="3">Trigger factor</fullName>
    </recommendedName>
</protein>
<dbReference type="Gene3D" id="3.10.50.40">
    <property type="match status" value="1"/>
</dbReference>
<dbReference type="Proteomes" id="UP000018934">
    <property type="component" value="Chromosome"/>
</dbReference>
<gene>
    <name evidence="1" type="ORF">DEHRE_03990</name>
</gene>
<evidence type="ECO:0008006" key="3">
    <source>
        <dbReference type="Google" id="ProtNLM"/>
    </source>
</evidence>
<dbReference type="InterPro" id="IPR027304">
    <property type="entry name" value="Trigger_fact/SurA_dom_sf"/>
</dbReference>
<evidence type="ECO:0000313" key="1">
    <source>
        <dbReference type="EMBL" id="AHF11285.1"/>
    </source>
</evidence>
<keyword evidence="2" id="KW-1185">Reference proteome</keyword>
<dbReference type="RefSeq" id="WP_025205274.1">
    <property type="nucleotide sequence ID" value="NZ_CP007033.1"/>
</dbReference>
<dbReference type="InterPro" id="IPR046357">
    <property type="entry name" value="PPIase_dom_sf"/>
</dbReference>
<dbReference type="EMBL" id="CP007033">
    <property type="protein sequence ID" value="AHF11285.1"/>
    <property type="molecule type" value="Genomic_DNA"/>
</dbReference>
<evidence type="ECO:0000313" key="2">
    <source>
        <dbReference type="Proteomes" id="UP000018934"/>
    </source>
</evidence>
<reference evidence="1 2" key="1">
    <citation type="journal article" date="2013" name="Stand. Genomic Sci.">
        <title>Complete genome sequence of Dehalobacter restrictus PER-K23(T.).</title>
        <authorList>
            <person name="Kruse T."/>
            <person name="Maillard J."/>
            <person name="Goodwin L."/>
            <person name="Woyke T."/>
            <person name="Teshima H."/>
            <person name="Bruce D."/>
            <person name="Detter C."/>
            <person name="Tapia R."/>
            <person name="Han C."/>
            <person name="Huntemann M."/>
            <person name="Wei C.L."/>
            <person name="Han J."/>
            <person name="Chen A."/>
            <person name="Kyrpides N."/>
            <person name="Szeto E."/>
            <person name="Markowitz V."/>
            <person name="Ivanova N."/>
            <person name="Pagani I."/>
            <person name="Pati A."/>
            <person name="Pitluck S."/>
            <person name="Nolan M."/>
            <person name="Holliger C."/>
            <person name="Smidt H."/>
        </authorList>
    </citation>
    <scope>NUCLEOTIDE SEQUENCE [LARGE SCALE GENOMIC DNA]</scope>
    <source>
        <strain evidence="2">DSM 9455</strain>
    </source>
</reference>
<organism evidence="1 2">
    <name type="scientific">Dehalobacter restrictus (strain DSM 9455 / PER-K23)</name>
    <dbReference type="NCBI Taxonomy" id="871738"/>
    <lineage>
        <taxon>Bacteria</taxon>
        <taxon>Bacillati</taxon>
        <taxon>Bacillota</taxon>
        <taxon>Clostridia</taxon>
        <taxon>Eubacteriales</taxon>
        <taxon>Desulfitobacteriaceae</taxon>
        <taxon>Dehalobacter</taxon>
    </lineage>
</organism>
<sequence length="313" mass="36807">MHKFILGQYKNLSLAEPKGFDQKDLEKAVLESILNTVDIWCKQNTTVEEEDVIIIKVEAKERGVLVPEFCQNKLQYKVGDKSYLKEFMNAIGKKLGESFSMEINFDETCVIERIRNKKVSLYATITDVLYKKIPEITDDLVQKMETDCRTLDEMKEKYAAILKSRGLANIYQQKRDLVLKTIIENSSYEFDEDEFDQALNKIIEQTKMSIMNSSSPDIDRIMQINENDAYFRMECERVTRRMIMENLVINEICNMEQIEVTTEEFALEKAKYTEDEAASEEFTKYFPTDQSFELYLLREKVLHWLCLNNFNVH</sequence>